<gene>
    <name evidence="2" type="ORF">DFL_003747</name>
</gene>
<comment type="caution">
    <text evidence="2">The sequence shown here is derived from an EMBL/GenBank/DDBJ whole genome shotgun (WGS) entry which is preliminary data.</text>
</comment>
<accession>A0A437A2S2</accession>
<keyword evidence="3" id="KW-1185">Reference proteome</keyword>
<evidence type="ECO:0000313" key="3">
    <source>
        <dbReference type="Proteomes" id="UP000283090"/>
    </source>
</evidence>
<dbReference type="EMBL" id="SAEB01000006">
    <property type="protein sequence ID" value="RVD85424.1"/>
    <property type="molecule type" value="Genomic_DNA"/>
</dbReference>
<reference evidence="2 3" key="1">
    <citation type="submission" date="2019-01" db="EMBL/GenBank/DDBJ databases">
        <title>Intercellular communication is required for trap formation in the nematode-trapping fungus Duddingtonia flagrans.</title>
        <authorList>
            <person name="Youssar L."/>
            <person name="Wernet V."/>
            <person name="Hensel N."/>
            <person name="Hildebrandt H.-G."/>
            <person name="Fischer R."/>
        </authorList>
    </citation>
    <scope>NUCLEOTIDE SEQUENCE [LARGE SCALE GENOMIC DNA]</scope>
    <source>
        <strain evidence="2 3">CBS H-5679</strain>
    </source>
</reference>
<dbReference type="OrthoDB" id="5428033at2759"/>
<sequence length="248" mass="28310">MSRDKFGGLGIRPPSKRGADKKLAAFEGQPEGPSSLSHLSPAERFAKVPQWFATNEVPPREADPDGYMKMVARGDPVISYANILGVQPWVTHVLKKVLHWRYIHHSRTPSIDFRRPDDKNRLTDEINITFRNYATTLNQLLRDGQVPPHKLESKMQQYEAMEELSAKIYKMGSYRISGYFLYKIGEELLKEIIVERRAIEAGLIDAKDVVPGKPTKHTSKPRRVKLKFRDEGSEQTGDEDITMGNTYE</sequence>
<dbReference type="VEuPathDB" id="FungiDB:DFL_003747"/>
<evidence type="ECO:0000256" key="1">
    <source>
        <dbReference type="SAM" id="MobiDB-lite"/>
    </source>
</evidence>
<feature type="compositionally biased region" description="Basic residues" evidence="1">
    <location>
        <begin position="214"/>
        <end position="226"/>
    </location>
</feature>
<dbReference type="RefSeq" id="XP_067490968.1">
    <property type="nucleotide sequence ID" value="XM_067632728.1"/>
</dbReference>
<organism evidence="2 3">
    <name type="scientific">Arthrobotrys flagrans</name>
    <name type="common">Nematode-trapping fungus</name>
    <name type="synonym">Trichothecium flagrans</name>
    <dbReference type="NCBI Taxonomy" id="97331"/>
    <lineage>
        <taxon>Eukaryota</taxon>
        <taxon>Fungi</taxon>
        <taxon>Dikarya</taxon>
        <taxon>Ascomycota</taxon>
        <taxon>Pezizomycotina</taxon>
        <taxon>Orbiliomycetes</taxon>
        <taxon>Orbiliales</taxon>
        <taxon>Orbiliaceae</taxon>
        <taxon>Arthrobotrys</taxon>
    </lineage>
</organism>
<protein>
    <submittedName>
        <fullName evidence="2">Uncharacterized protein</fullName>
    </submittedName>
</protein>
<feature type="region of interest" description="Disordered" evidence="1">
    <location>
        <begin position="1"/>
        <end position="40"/>
    </location>
</feature>
<dbReference type="AlphaFoldDB" id="A0A437A2S2"/>
<name>A0A437A2S2_ARTFL</name>
<dbReference type="Proteomes" id="UP000283090">
    <property type="component" value="Unassembled WGS sequence"/>
</dbReference>
<dbReference type="GeneID" id="93586058"/>
<evidence type="ECO:0000313" key="2">
    <source>
        <dbReference type="EMBL" id="RVD85424.1"/>
    </source>
</evidence>
<proteinExistence type="predicted"/>
<feature type="region of interest" description="Disordered" evidence="1">
    <location>
        <begin position="212"/>
        <end position="248"/>
    </location>
</feature>